<evidence type="ECO:0000313" key="3">
    <source>
        <dbReference type="Proteomes" id="UP000490939"/>
    </source>
</evidence>
<dbReference type="PROSITE" id="PS51257">
    <property type="entry name" value="PROKAR_LIPOPROTEIN"/>
    <property type="match status" value="1"/>
</dbReference>
<evidence type="ECO:0000313" key="2">
    <source>
        <dbReference type="EMBL" id="KAE9991911.1"/>
    </source>
</evidence>
<gene>
    <name evidence="2" type="ORF">EG327_010589</name>
</gene>
<feature type="compositionally biased region" description="Basic and acidic residues" evidence="1">
    <location>
        <begin position="108"/>
        <end position="117"/>
    </location>
</feature>
<dbReference type="Proteomes" id="UP000490939">
    <property type="component" value="Unassembled WGS sequence"/>
</dbReference>
<sequence length="124" mass="12791">MSTTKSIDSVLAGLSQSESVAIVAAFLSCPTPGVDFDKMMALVGAKTAASARERLRVAKKKADQILENAGHEGGSAPVASTVKKTPKKAAPAGGIDKKTPSKVKKGPRKIEAEVKEEADTEDGV</sequence>
<name>A0A8H3VQ30_VENIN</name>
<dbReference type="AlphaFoldDB" id="A0A8H3VQ30"/>
<evidence type="ECO:0000256" key="1">
    <source>
        <dbReference type="SAM" id="MobiDB-lite"/>
    </source>
</evidence>
<dbReference type="EMBL" id="WNWR01000077">
    <property type="protein sequence ID" value="KAE9991911.1"/>
    <property type="molecule type" value="Genomic_DNA"/>
</dbReference>
<reference evidence="2 3" key="1">
    <citation type="submission" date="2019-07" db="EMBL/GenBank/DDBJ databases">
        <title>Venturia inaequalis Genome Resource.</title>
        <authorList>
            <person name="Lichtner F.J."/>
        </authorList>
    </citation>
    <scope>NUCLEOTIDE SEQUENCE [LARGE SCALE GENOMIC DNA]</scope>
    <source>
        <strain evidence="2 3">DMI_063113</strain>
    </source>
</reference>
<accession>A0A8H3VQ30</accession>
<protein>
    <submittedName>
        <fullName evidence="2">Uncharacterized protein</fullName>
    </submittedName>
</protein>
<feature type="region of interest" description="Disordered" evidence="1">
    <location>
        <begin position="66"/>
        <end position="124"/>
    </location>
</feature>
<proteinExistence type="predicted"/>
<keyword evidence="3" id="KW-1185">Reference proteome</keyword>
<feature type="compositionally biased region" description="Low complexity" evidence="1">
    <location>
        <begin position="77"/>
        <end position="92"/>
    </location>
</feature>
<organism evidence="2 3">
    <name type="scientific">Venturia inaequalis</name>
    <name type="common">Apple scab fungus</name>
    <dbReference type="NCBI Taxonomy" id="5025"/>
    <lineage>
        <taxon>Eukaryota</taxon>
        <taxon>Fungi</taxon>
        <taxon>Dikarya</taxon>
        <taxon>Ascomycota</taxon>
        <taxon>Pezizomycotina</taxon>
        <taxon>Dothideomycetes</taxon>
        <taxon>Pleosporomycetidae</taxon>
        <taxon>Venturiales</taxon>
        <taxon>Venturiaceae</taxon>
        <taxon>Venturia</taxon>
    </lineage>
</organism>
<comment type="caution">
    <text evidence="2">The sequence shown here is derived from an EMBL/GenBank/DDBJ whole genome shotgun (WGS) entry which is preliminary data.</text>
</comment>